<protein>
    <recommendedName>
        <fullName evidence="3">Replication initiation protein</fullName>
    </recommendedName>
</protein>
<accession>A0ABS5ABQ2</accession>
<keyword evidence="2" id="KW-1185">Reference proteome</keyword>
<dbReference type="InterPro" id="IPR046828">
    <property type="entry name" value="RepSA"/>
</dbReference>
<sequence length="446" mass="48756">MQLAPTLDDRITARVQASDWHSWRAKVTATGGCAHPIHLAGRWAVTDNTTGTTLAQRAGHILVPCGTRRAALCQPCADRYAADAFHLVRAGLAGDTGKGIPASVTDRPRVFATLTAPSFGAVHTARTSRAGKTIPCACRGYHRPDDPRVGTAIDPDAYDYVGAVLWNNHAGTLWHRFVTALRRKLARAAGIKVTHFGRHARLSYAKVAEYQRRGLLHFHAVIRLDGPGGASDPAPAWATPDALNDAVQAAAAVTVEIPRPCGTVLTLAWGTQVDTRTIRASSASDFEDGDGEISEARLAGYVAKYATKSTGARETVDRRVHSELEIAALKGISEHHRRMIAVSWELGGHPFYTGLNLRRWAHMLGFRGHFLTKSRRYSTTFKDIRGSQRAYRAAEALERLGVTEDTVTVVNDWNFLTVGHRDDAERELAAAIAERAKTTRQQKRKE</sequence>
<organism evidence="1 2">
    <name type="scientific">Crossiella equi</name>
    <dbReference type="NCBI Taxonomy" id="130796"/>
    <lineage>
        <taxon>Bacteria</taxon>
        <taxon>Bacillati</taxon>
        <taxon>Actinomycetota</taxon>
        <taxon>Actinomycetes</taxon>
        <taxon>Pseudonocardiales</taxon>
        <taxon>Pseudonocardiaceae</taxon>
        <taxon>Crossiella</taxon>
    </lineage>
</organism>
<dbReference type="RefSeq" id="WP_209706959.1">
    <property type="nucleotide sequence ID" value="NZ_JAGIOO010000001.1"/>
</dbReference>
<dbReference type="Proteomes" id="UP001519363">
    <property type="component" value="Unassembled WGS sequence"/>
</dbReference>
<dbReference type="EMBL" id="JAGIOO010000001">
    <property type="protein sequence ID" value="MBP2474020.1"/>
    <property type="molecule type" value="Genomic_DNA"/>
</dbReference>
<dbReference type="Pfam" id="PF20199">
    <property type="entry name" value="RepSA"/>
    <property type="match status" value="1"/>
</dbReference>
<name>A0ABS5ABQ2_9PSEU</name>
<evidence type="ECO:0000313" key="1">
    <source>
        <dbReference type="EMBL" id="MBP2474020.1"/>
    </source>
</evidence>
<gene>
    <name evidence="1" type="ORF">JOF53_002892</name>
</gene>
<evidence type="ECO:0000313" key="2">
    <source>
        <dbReference type="Proteomes" id="UP001519363"/>
    </source>
</evidence>
<evidence type="ECO:0008006" key="3">
    <source>
        <dbReference type="Google" id="ProtNLM"/>
    </source>
</evidence>
<reference evidence="1 2" key="1">
    <citation type="submission" date="2021-03" db="EMBL/GenBank/DDBJ databases">
        <title>Sequencing the genomes of 1000 actinobacteria strains.</title>
        <authorList>
            <person name="Klenk H.-P."/>
        </authorList>
    </citation>
    <scope>NUCLEOTIDE SEQUENCE [LARGE SCALE GENOMIC DNA]</scope>
    <source>
        <strain evidence="1 2">DSM 44580</strain>
    </source>
</reference>
<proteinExistence type="predicted"/>
<comment type="caution">
    <text evidence="1">The sequence shown here is derived from an EMBL/GenBank/DDBJ whole genome shotgun (WGS) entry which is preliminary data.</text>
</comment>